<dbReference type="Proteomes" id="UP001529369">
    <property type="component" value="Unassembled WGS sequence"/>
</dbReference>
<dbReference type="EMBL" id="JAUFPN010000008">
    <property type="protein sequence ID" value="MDN3562979.1"/>
    <property type="molecule type" value="Genomic_DNA"/>
</dbReference>
<evidence type="ECO:0000256" key="2">
    <source>
        <dbReference type="ARBA" id="ARBA00022505"/>
    </source>
</evidence>
<dbReference type="InterPro" id="IPR036374">
    <property type="entry name" value="OxRdtase_Mopterin-bd_sf"/>
</dbReference>
<dbReference type="Gene3D" id="2.60.40.650">
    <property type="match status" value="1"/>
</dbReference>
<dbReference type="Pfam" id="PF00174">
    <property type="entry name" value="Oxidored_molyb"/>
    <property type="match status" value="1"/>
</dbReference>
<keyword evidence="5" id="KW-0472">Membrane</keyword>
<evidence type="ECO:0000259" key="7">
    <source>
        <dbReference type="Pfam" id="PF03404"/>
    </source>
</evidence>
<keyword evidence="4" id="KW-0560">Oxidoreductase</keyword>
<comment type="cofactor">
    <cofactor evidence="1">
        <name>Mo-molybdopterin</name>
        <dbReference type="ChEBI" id="CHEBI:71302"/>
    </cofactor>
</comment>
<dbReference type="SUPFAM" id="SSF56524">
    <property type="entry name" value="Oxidoreductase molybdopterin-binding domain"/>
    <property type="match status" value="1"/>
</dbReference>
<dbReference type="PANTHER" id="PTHR19372">
    <property type="entry name" value="SULFITE REDUCTASE"/>
    <property type="match status" value="1"/>
</dbReference>
<dbReference type="PRINTS" id="PR00407">
    <property type="entry name" value="EUMOPTERIN"/>
</dbReference>
<gene>
    <name evidence="8" type="ORF">QWZ14_01115</name>
</gene>
<evidence type="ECO:0000256" key="1">
    <source>
        <dbReference type="ARBA" id="ARBA00001924"/>
    </source>
</evidence>
<sequence>MMESLDIRRRELLIQGGAAVAAAGLTLLGPTIPASAFPSRPGEEVVPWADPPPPVAAPQVVPRQLDWERLDSWITPNDRFFVVAHYGIPEVDAASYRLAVSGLVERPLSLTLDAIRARARREVACTVECSGNHGTPWLTSAIGTARWTGTPLAPLLQEAGLRPGGTEVVFYGADSGEEQIRTIKVQAPFARSMSVADAMAPEVMLCWEMNGAPLPRENGFPLRLVVPGWYGVASVKWLKRIEVRDTRYSGRFMGRDYVTVREEDVGGRKLAIENSVGRALLKSAPAKVTRQGGRYRILGAAWGGQVARVEARIDHGPWLPATIDRAEEAEFAWKIWSVDWPNPSPGEHTVTSRAVDAMERIQPAPEDPLIANKRTYWESNGQVTRRIRLS</sequence>
<organism evidence="8 9">
    <name type="scientific">Paeniroseomonas aquatica</name>
    <dbReference type="NCBI Taxonomy" id="373043"/>
    <lineage>
        <taxon>Bacteria</taxon>
        <taxon>Pseudomonadati</taxon>
        <taxon>Pseudomonadota</taxon>
        <taxon>Alphaproteobacteria</taxon>
        <taxon>Acetobacterales</taxon>
        <taxon>Acetobacteraceae</taxon>
        <taxon>Paeniroseomonas</taxon>
    </lineage>
</organism>
<dbReference type="Gene3D" id="3.90.420.10">
    <property type="entry name" value="Oxidoreductase, molybdopterin-binding domain"/>
    <property type="match status" value="1"/>
</dbReference>
<reference evidence="9" key="1">
    <citation type="journal article" date="2019" name="Int. J. Syst. Evol. Microbiol.">
        <title>The Global Catalogue of Microorganisms (GCM) 10K type strain sequencing project: providing services to taxonomists for standard genome sequencing and annotation.</title>
        <authorList>
            <consortium name="The Broad Institute Genomics Platform"/>
            <consortium name="The Broad Institute Genome Sequencing Center for Infectious Disease"/>
            <person name="Wu L."/>
            <person name="Ma J."/>
        </authorList>
    </citation>
    <scope>NUCLEOTIDE SEQUENCE [LARGE SCALE GENOMIC DNA]</scope>
    <source>
        <strain evidence="9">CECT 7131</strain>
    </source>
</reference>
<evidence type="ECO:0000256" key="4">
    <source>
        <dbReference type="ARBA" id="ARBA00023002"/>
    </source>
</evidence>
<accession>A0ABT8A0B3</accession>
<dbReference type="InterPro" id="IPR014756">
    <property type="entry name" value="Ig_E-set"/>
</dbReference>
<keyword evidence="3" id="KW-0479">Metal-binding</keyword>
<keyword evidence="2" id="KW-0500">Molybdenum</keyword>
<dbReference type="PROSITE" id="PS51318">
    <property type="entry name" value="TAT"/>
    <property type="match status" value="1"/>
</dbReference>
<evidence type="ECO:0000256" key="5">
    <source>
        <dbReference type="SAM" id="Phobius"/>
    </source>
</evidence>
<keyword evidence="5" id="KW-1133">Transmembrane helix</keyword>
<dbReference type="InterPro" id="IPR000572">
    <property type="entry name" value="OxRdtase_Mopterin-bd_dom"/>
</dbReference>
<feature type="domain" description="Moybdenum cofactor oxidoreductase dimerisation" evidence="7">
    <location>
        <begin position="288"/>
        <end position="364"/>
    </location>
</feature>
<dbReference type="InterPro" id="IPR006311">
    <property type="entry name" value="TAT_signal"/>
</dbReference>
<feature type="domain" description="Oxidoreductase molybdopterin-binding" evidence="6">
    <location>
        <begin position="85"/>
        <end position="250"/>
    </location>
</feature>
<dbReference type="InterPro" id="IPR005066">
    <property type="entry name" value="MoCF_OxRdtse_dimer"/>
</dbReference>
<keyword evidence="9" id="KW-1185">Reference proteome</keyword>
<dbReference type="InterPro" id="IPR008335">
    <property type="entry name" value="Mopterin_OxRdtase_euk"/>
</dbReference>
<evidence type="ECO:0000313" key="9">
    <source>
        <dbReference type="Proteomes" id="UP001529369"/>
    </source>
</evidence>
<dbReference type="CDD" id="cd02110">
    <property type="entry name" value="SO_family_Moco_dimer"/>
    <property type="match status" value="1"/>
</dbReference>
<dbReference type="Pfam" id="PF03404">
    <property type="entry name" value="Mo-co_dimer"/>
    <property type="match status" value="1"/>
</dbReference>
<evidence type="ECO:0000313" key="8">
    <source>
        <dbReference type="EMBL" id="MDN3562979.1"/>
    </source>
</evidence>
<feature type="transmembrane region" description="Helical" evidence="5">
    <location>
        <begin position="12"/>
        <end position="32"/>
    </location>
</feature>
<dbReference type="PANTHER" id="PTHR19372:SF7">
    <property type="entry name" value="SULFITE OXIDASE, MITOCHONDRIAL"/>
    <property type="match status" value="1"/>
</dbReference>
<dbReference type="SUPFAM" id="SSF81296">
    <property type="entry name" value="E set domains"/>
    <property type="match status" value="1"/>
</dbReference>
<protein>
    <submittedName>
        <fullName evidence="8">Sulfite oxidase</fullName>
    </submittedName>
</protein>
<dbReference type="RefSeq" id="WP_290314709.1">
    <property type="nucleotide sequence ID" value="NZ_JAUFPN010000008.1"/>
</dbReference>
<name>A0ABT8A0B3_9PROT</name>
<evidence type="ECO:0000259" key="6">
    <source>
        <dbReference type="Pfam" id="PF00174"/>
    </source>
</evidence>
<proteinExistence type="predicted"/>
<comment type="caution">
    <text evidence="8">The sequence shown here is derived from an EMBL/GenBank/DDBJ whole genome shotgun (WGS) entry which is preliminary data.</text>
</comment>
<keyword evidence="5" id="KW-0812">Transmembrane</keyword>
<evidence type="ECO:0000256" key="3">
    <source>
        <dbReference type="ARBA" id="ARBA00022723"/>
    </source>
</evidence>